<dbReference type="EMBL" id="JBHUDJ010000013">
    <property type="protein sequence ID" value="MFD1588474.1"/>
    <property type="molecule type" value="Genomic_DNA"/>
</dbReference>
<reference evidence="2 3" key="1">
    <citation type="journal article" date="2019" name="Int. J. Syst. Evol. Microbiol.">
        <title>The Global Catalogue of Microorganisms (GCM) 10K type strain sequencing project: providing services to taxonomists for standard genome sequencing and annotation.</title>
        <authorList>
            <consortium name="The Broad Institute Genomics Platform"/>
            <consortium name="The Broad Institute Genome Sequencing Center for Infectious Disease"/>
            <person name="Wu L."/>
            <person name="Ma J."/>
        </authorList>
    </citation>
    <scope>NUCLEOTIDE SEQUENCE [LARGE SCALE GENOMIC DNA]</scope>
    <source>
        <strain evidence="2 3">CGMCC 1.12125</strain>
    </source>
</reference>
<dbReference type="AlphaFoldDB" id="A0ABD6CEI1"/>
<evidence type="ECO:0000259" key="1">
    <source>
        <dbReference type="Pfam" id="PF00313"/>
    </source>
</evidence>
<gene>
    <name evidence="2" type="ORF">ACFR9U_15955</name>
</gene>
<organism evidence="2 3">
    <name type="scientific">Halorientalis brevis</name>
    <dbReference type="NCBI Taxonomy" id="1126241"/>
    <lineage>
        <taxon>Archaea</taxon>
        <taxon>Methanobacteriati</taxon>
        <taxon>Methanobacteriota</taxon>
        <taxon>Stenosarchaea group</taxon>
        <taxon>Halobacteria</taxon>
        <taxon>Halobacteriales</taxon>
        <taxon>Haloarculaceae</taxon>
        <taxon>Halorientalis</taxon>
    </lineage>
</organism>
<name>A0ABD6CEI1_9EURY</name>
<dbReference type="SUPFAM" id="SSF50249">
    <property type="entry name" value="Nucleic acid-binding proteins"/>
    <property type="match status" value="1"/>
</dbReference>
<sequence length="65" mass="7704">MQSGQIANTHNRKCYGYISYEDNEGPVYFHFEDYEEEIPEIGQDVTFEVDKTDWGMRAYNIEDSQ</sequence>
<proteinExistence type="predicted"/>
<feature type="domain" description="CSD" evidence="1">
    <location>
        <begin position="3"/>
        <end position="62"/>
    </location>
</feature>
<dbReference type="Gene3D" id="2.40.50.140">
    <property type="entry name" value="Nucleic acid-binding proteins"/>
    <property type="match status" value="1"/>
</dbReference>
<dbReference type="InterPro" id="IPR012340">
    <property type="entry name" value="NA-bd_OB-fold"/>
</dbReference>
<dbReference type="InterPro" id="IPR002059">
    <property type="entry name" value="CSP_DNA-bd"/>
</dbReference>
<keyword evidence="3" id="KW-1185">Reference proteome</keyword>
<dbReference type="Pfam" id="PF00313">
    <property type="entry name" value="CSD"/>
    <property type="match status" value="1"/>
</dbReference>
<dbReference type="RefSeq" id="WP_247381921.1">
    <property type="nucleotide sequence ID" value="NZ_JALLGV010000013.1"/>
</dbReference>
<dbReference type="Proteomes" id="UP001597119">
    <property type="component" value="Unassembled WGS sequence"/>
</dbReference>
<evidence type="ECO:0000313" key="3">
    <source>
        <dbReference type="Proteomes" id="UP001597119"/>
    </source>
</evidence>
<comment type="caution">
    <text evidence="2">The sequence shown here is derived from an EMBL/GenBank/DDBJ whole genome shotgun (WGS) entry which is preliminary data.</text>
</comment>
<evidence type="ECO:0000313" key="2">
    <source>
        <dbReference type="EMBL" id="MFD1588474.1"/>
    </source>
</evidence>
<accession>A0ABD6CEI1</accession>
<protein>
    <submittedName>
        <fullName evidence="2">Cold shock domain-containing protein</fullName>
    </submittedName>
</protein>